<dbReference type="InterPro" id="IPR003673">
    <property type="entry name" value="CoA-Trfase_fam_III"/>
</dbReference>
<dbReference type="PANTHER" id="PTHR48207">
    <property type="entry name" value="SUCCINATE--HYDROXYMETHYLGLUTARATE COA-TRANSFERASE"/>
    <property type="match status" value="1"/>
</dbReference>
<evidence type="ECO:0000256" key="2">
    <source>
        <dbReference type="SAM" id="MobiDB-lite"/>
    </source>
</evidence>
<keyword evidence="1 3" id="KW-0808">Transferase</keyword>
<dbReference type="EMBL" id="AP014568">
    <property type="protein sequence ID" value="BAO81234.1"/>
    <property type="molecule type" value="Genomic_DNA"/>
</dbReference>
<sequence length="413" mass="44102">MRHPAMPPPTPFHADPAAAPTPTAPPRPLEGVRVLDLSRVLAGPWAAQILADYGADVIKVERPGCGDDTRAWGPPWWGEGEQRLSAYFVCANRGKRSVAIDLTQPEGIEQVRQLAREADVLIENYKVGQLARYGLDAPNLQALNPRLIYCSITGYGQSGPLSPNAGYDFAIQAEGGLMSITGTPEGEPQKVGVAVTDLLTGVYACSAILAALHERGRSGRGRVIDAALFDVQVAMLANQASNQLIGATRPSRMGNAHPNIVPYQVFATRDGHLVLAVGNDAQFGRLCEAIGQPALARDARFCTNPARVQHRHILIELISPALRQRDTADWRPLFDTLGIPCAPILDVAQVLEHPQVAARGLIISAQAGSTEGAPGTPPALAHPILLDGQRPRAPLPPPALDSGQAHWNPLRDT</sequence>
<dbReference type="STRING" id="1458425.SRAA_1380"/>
<dbReference type="Gene3D" id="3.30.1540.10">
    <property type="entry name" value="formyl-coa transferase, domain 3"/>
    <property type="match status" value="1"/>
</dbReference>
<dbReference type="Proteomes" id="UP000067461">
    <property type="component" value="Chromosome"/>
</dbReference>
<evidence type="ECO:0000256" key="1">
    <source>
        <dbReference type="ARBA" id="ARBA00022679"/>
    </source>
</evidence>
<proteinExistence type="predicted"/>
<organism evidence="3 4">
    <name type="scientific">Serpentinimonas raichei</name>
    <dbReference type="NCBI Taxonomy" id="1458425"/>
    <lineage>
        <taxon>Bacteria</taxon>
        <taxon>Pseudomonadati</taxon>
        <taxon>Pseudomonadota</taxon>
        <taxon>Betaproteobacteria</taxon>
        <taxon>Burkholderiales</taxon>
        <taxon>Comamonadaceae</taxon>
        <taxon>Serpentinimonas</taxon>
    </lineage>
</organism>
<evidence type="ECO:0000313" key="3">
    <source>
        <dbReference type="EMBL" id="BAO81234.1"/>
    </source>
</evidence>
<dbReference type="InterPro" id="IPR044855">
    <property type="entry name" value="CoA-Trfase_III_dom3_sf"/>
</dbReference>
<dbReference type="PANTHER" id="PTHR48207:SF3">
    <property type="entry name" value="SUCCINATE--HYDROXYMETHYLGLUTARATE COA-TRANSFERASE"/>
    <property type="match status" value="1"/>
</dbReference>
<evidence type="ECO:0000313" key="4">
    <source>
        <dbReference type="Proteomes" id="UP000067461"/>
    </source>
</evidence>
<feature type="region of interest" description="Disordered" evidence="2">
    <location>
        <begin position="368"/>
        <end position="413"/>
    </location>
</feature>
<dbReference type="AlphaFoldDB" id="A0A060NQN8"/>
<dbReference type="GO" id="GO:0008410">
    <property type="term" value="F:CoA-transferase activity"/>
    <property type="evidence" value="ECO:0007669"/>
    <property type="project" value="TreeGrafter"/>
</dbReference>
<feature type="region of interest" description="Disordered" evidence="2">
    <location>
        <begin position="1"/>
        <end position="27"/>
    </location>
</feature>
<protein>
    <submittedName>
        <fullName evidence="3">Predicted acyl-CoA transferase/carnitine dehydratase</fullName>
    </submittedName>
</protein>
<dbReference type="HOGENOM" id="CLU_033975_0_0_4"/>
<accession>A0A060NQN8</accession>
<feature type="compositionally biased region" description="Pro residues" evidence="2">
    <location>
        <begin position="1"/>
        <end position="11"/>
    </location>
</feature>
<dbReference type="InterPro" id="IPR023606">
    <property type="entry name" value="CoA-Trfase_III_dom_1_sf"/>
</dbReference>
<reference evidence="3 4" key="1">
    <citation type="journal article" date="2014" name="Nat. Commun.">
        <title>Physiological and genomic features of highly alkaliphilic hydrogen-utilizing Betaproteobacteria from a continental serpentinizing site.</title>
        <authorList>
            <person name="Suzuki S."/>
            <person name="Kuenen J.G."/>
            <person name="Schipper K."/>
            <person name="van der Velde S."/>
            <person name="Ishii S."/>
            <person name="Wu A."/>
            <person name="Sorokin D.Y."/>
            <person name="Tenney A."/>
            <person name="Meng X.Y."/>
            <person name="Morrill P.L."/>
            <person name="Kamagata Y."/>
            <person name="Muyzer G."/>
            <person name="Nealson K.H."/>
        </authorList>
    </citation>
    <scope>NUCLEOTIDE SEQUENCE [LARGE SCALE GENOMIC DNA]</scope>
    <source>
        <strain evidence="3 4">A1</strain>
    </source>
</reference>
<keyword evidence="4" id="KW-1185">Reference proteome</keyword>
<dbReference type="KEGG" id="cbaa:SRAA_1380"/>
<dbReference type="InterPro" id="IPR050483">
    <property type="entry name" value="CoA-transferase_III_domain"/>
</dbReference>
<gene>
    <name evidence="3" type="ORF">SRAA_1380</name>
</gene>
<dbReference type="Gene3D" id="3.40.50.10540">
    <property type="entry name" value="Crotonobetainyl-coa:carnitine coa-transferase, domain 1"/>
    <property type="match status" value="1"/>
</dbReference>
<feature type="compositionally biased region" description="Low complexity" evidence="2">
    <location>
        <begin position="12"/>
        <end position="21"/>
    </location>
</feature>
<dbReference type="SUPFAM" id="SSF89796">
    <property type="entry name" value="CoA-transferase family III (CaiB/BaiF)"/>
    <property type="match status" value="1"/>
</dbReference>
<dbReference type="Pfam" id="PF02515">
    <property type="entry name" value="CoA_transf_3"/>
    <property type="match status" value="1"/>
</dbReference>
<name>A0A060NQN8_9BURK</name>